<dbReference type="EMBL" id="JAGTXB010000016">
    <property type="protein sequence ID" value="MBS0030698.1"/>
    <property type="molecule type" value="Genomic_DNA"/>
</dbReference>
<keyword evidence="5" id="KW-1185">Reference proteome</keyword>
<dbReference type="SMART" id="SM00829">
    <property type="entry name" value="PKS_ER"/>
    <property type="match status" value="1"/>
</dbReference>
<evidence type="ECO:0000259" key="3">
    <source>
        <dbReference type="SMART" id="SM00829"/>
    </source>
</evidence>
<dbReference type="SUPFAM" id="SSF50129">
    <property type="entry name" value="GroES-like"/>
    <property type="match status" value="1"/>
</dbReference>
<dbReference type="RefSeq" id="WP_211975834.1">
    <property type="nucleotide sequence ID" value="NZ_CBFHAM010000002.1"/>
</dbReference>
<reference evidence="4 5" key="1">
    <citation type="submission" date="2021-04" db="EMBL/GenBank/DDBJ databases">
        <title>Chitinophaga sp. nov., isolated from the rhizosphere soil.</title>
        <authorList>
            <person name="He S."/>
        </authorList>
    </citation>
    <scope>NUCLEOTIDE SEQUENCE [LARGE SCALE GENOMIC DNA]</scope>
    <source>
        <strain evidence="4 5">2R12</strain>
    </source>
</reference>
<keyword evidence="2" id="KW-0560">Oxidoreductase</keyword>
<evidence type="ECO:0000313" key="4">
    <source>
        <dbReference type="EMBL" id="MBS0030698.1"/>
    </source>
</evidence>
<gene>
    <name evidence="4" type="ORF">KE626_25455</name>
</gene>
<dbReference type="InterPro" id="IPR011032">
    <property type="entry name" value="GroES-like_sf"/>
</dbReference>
<dbReference type="InterPro" id="IPR013154">
    <property type="entry name" value="ADH-like_N"/>
</dbReference>
<dbReference type="InterPro" id="IPR020843">
    <property type="entry name" value="ER"/>
</dbReference>
<organism evidence="4 5">
    <name type="scientific">Chitinophaga hostae</name>
    <dbReference type="NCBI Taxonomy" id="2831022"/>
    <lineage>
        <taxon>Bacteria</taxon>
        <taxon>Pseudomonadati</taxon>
        <taxon>Bacteroidota</taxon>
        <taxon>Chitinophagia</taxon>
        <taxon>Chitinophagales</taxon>
        <taxon>Chitinophagaceae</taxon>
        <taxon>Chitinophaga</taxon>
    </lineage>
</organism>
<dbReference type="Gene3D" id="3.40.50.720">
    <property type="entry name" value="NAD(P)-binding Rossmann-like Domain"/>
    <property type="match status" value="1"/>
</dbReference>
<dbReference type="SUPFAM" id="SSF51735">
    <property type="entry name" value="NAD(P)-binding Rossmann-fold domains"/>
    <property type="match status" value="1"/>
</dbReference>
<dbReference type="PANTHER" id="PTHR48106:SF18">
    <property type="entry name" value="QUINONE OXIDOREDUCTASE PIG3"/>
    <property type="match status" value="1"/>
</dbReference>
<evidence type="ECO:0000313" key="5">
    <source>
        <dbReference type="Proteomes" id="UP000676386"/>
    </source>
</evidence>
<dbReference type="Pfam" id="PF08240">
    <property type="entry name" value="ADH_N"/>
    <property type="match status" value="1"/>
</dbReference>
<sequence length="324" mass="35323">MQAITFNRIGAPEEVLQLSEVSIPAIKDNEVLIRTTAASINPGDFLFIQNLYPEPKKPVFPLQIAGNHGSGIIEKVGKDVSLQPGSHAAFSYYNTWAEYVAVPAEWLIPLPAEYPAELGSQFVNLITAWDLLKQSGVKPGQWLVLTAGNAAVSKLVAQLAKQQGIPVISIVRSVKQAQLLESLGATVVIDLSVERENVTQRIMEISGNKGVKGIIDNVGGPVTGELLRCVDFDSKLIINGGMSAEKYTLHNFDVLLKGLQIQSHVYRYFFTPPLPEDVATLKEIAAISANFASNVSGIHALEDFKTAIEESIRFPEKGKQIFKM</sequence>
<dbReference type="Gene3D" id="3.90.180.10">
    <property type="entry name" value="Medium-chain alcohol dehydrogenases, catalytic domain"/>
    <property type="match status" value="1"/>
</dbReference>
<protein>
    <submittedName>
        <fullName evidence="4">Zinc-binding dehydrogenase</fullName>
    </submittedName>
</protein>
<dbReference type="Pfam" id="PF00107">
    <property type="entry name" value="ADH_zinc_N"/>
    <property type="match status" value="1"/>
</dbReference>
<name>A0ABS5J648_9BACT</name>
<dbReference type="PANTHER" id="PTHR48106">
    <property type="entry name" value="QUINONE OXIDOREDUCTASE PIG3-RELATED"/>
    <property type="match status" value="1"/>
</dbReference>
<comment type="caution">
    <text evidence="4">The sequence shown here is derived from an EMBL/GenBank/DDBJ whole genome shotgun (WGS) entry which is preliminary data.</text>
</comment>
<keyword evidence="1" id="KW-0521">NADP</keyword>
<evidence type="ECO:0000256" key="1">
    <source>
        <dbReference type="ARBA" id="ARBA00022857"/>
    </source>
</evidence>
<dbReference type="InterPro" id="IPR036291">
    <property type="entry name" value="NAD(P)-bd_dom_sf"/>
</dbReference>
<proteinExistence type="predicted"/>
<dbReference type="InterPro" id="IPR013149">
    <property type="entry name" value="ADH-like_C"/>
</dbReference>
<accession>A0ABS5J648</accession>
<dbReference type="Proteomes" id="UP000676386">
    <property type="component" value="Unassembled WGS sequence"/>
</dbReference>
<evidence type="ECO:0000256" key="2">
    <source>
        <dbReference type="ARBA" id="ARBA00023002"/>
    </source>
</evidence>
<feature type="domain" description="Enoyl reductase (ER)" evidence="3">
    <location>
        <begin position="11"/>
        <end position="321"/>
    </location>
</feature>